<comment type="caution">
    <text evidence="3">The sequence shown here is derived from an EMBL/GenBank/DDBJ whole genome shotgun (WGS) entry which is preliminary data.</text>
</comment>
<protein>
    <submittedName>
        <fullName evidence="3">Uncharacterized protein</fullName>
    </submittedName>
</protein>
<feature type="region of interest" description="Disordered" evidence="2">
    <location>
        <begin position="215"/>
        <end position="250"/>
    </location>
</feature>
<keyword evidence="1" id="KW-0175">Coiled coil</keyword>
<gene>
    <name evidence="3" type="ORF">CBR_g19468</name>
</gene>
<dbReference type="Gramene" id="GBG74953">
    <property type="protein sequence ID" value="GBG74953"/>
    <property type="gene ID" value="CBR_g19468"/>
</dbReference>
<dbReference type="AlphaFoldDB" id="A0A388KYD3"/>
<dbReference type="EMBL" id="BFEA01000214">
    <property type="protein sequence ID" value="GBG74953.1"/>
    <property type="molecule type" value="Genomic_DNA"/>
</dbReference>
<evidence type="ECO:0000313" key="4">
    <source>
        <dbReference type="Proteomes" id="UP000265515"/>
    </source>
</evidence>
<name>A0A388KYD3_CHABU</name>
<evidence type="ECO:0000256" key="1">
    <source>
        <dbReference type="SAM" id="Coils"/>
    </source>
</evidence>
<accession>A0A388KYD3</accession>
<keyword evidence="4" id="KW-1185">Reference proteome</keyword>
<evidence type="ECO:0000256" key="2">
    <source>
        <dbReference type="SAM" id="MobiDB-lite"/>
    </source>
</evidence>
<dbReference type="Proteomes" id="UP000265515">
    <property type="component" value="Unassembled WGS sequence"/>
</dbReference>
<evidence type="ECO:0000313" key="3">
    <source>
        <dbReference type="EMBL" id="GBG74953.1"/>
    </source>
</evidence>
<organism evidence="3 4">
    <name type="scientific">Chara braunii</name>
    <name type="common">Braun's stonewort</name>
    <dbReference type="NCBI Taxonomy" id="69332"/>
    <lineage>
        <taxon>Eukaryota</taxon>
        <taxon>Viridiplantae</taxon>
        <taxon>Streptophyta</taxon>
        <taxon>Charophyceae</taxon>
        <taxon>Charales</taxon>
        <taxon>Characeae</taxon>
        <taxon>Chara</taxon>
    </lineage>
</organism>
<reference evidence="3 4" key="1">
    <citation type="journal article" date="2018" name="Cell">
        <title>The Chara Genome: Secondary Complexity and Implications for Plant Terrestrialization.</title>
        <authorList>
            <person name="Nishiyama T."/>
            <person name="Sakayama H."/>
            <person name="Vries J.D."/>
            <person name="Buschmann H."/>
            <person name="Saint-Marcoux D."/>
            <person name="Ullrich K.K."/>
            <person name="Haas F.B."/>
            <person name="Vanderstraeten L."/>
            <person name="Becker D."/>
            <person name="Lang D."/>
            <person name="Vosolsobe S."/>
            <person name="Rombauts S."/>
            <person name="Wilhelmsson P.K.I."/>
            <person name="Janitza P."/>
            <person name="Kern R."/>
            <person name="Heyl A."/>
            <person name="Rumpler F."/>
            <person name="Villalobos L.I.A.C."/>
            <person name="Clay J.M."/>
            <person name="Skokan R."/>
            <person name="Toyoda A."/>
            <person name="Suzuki Y."/>
            <person name="Kagoshima H."/>
            <person name="Schijlen E."/>
            <person name="Tajeshwar N."/>
            <person name="Catarino B."/>
            <person name="Hetherington A.J."/>
            <person name="Saltykova A."/>
            <person name="Bonnot C."/>
            <person name="Breuninger H."/>
            <person name="Symeonidi A."/>
            <person name="Radhakrishnan G.V."/>
            <person name="Van Nieuwerburgh F."/>
            <person name="Deforce D."/>
            <person name="Chang C."/>
            <person name="Karol K.G."/>
            <person name="Hedrich R."/>
            <person name="Ulvskov P."/>
            <person name="Glockner G."/>
            <person name="Delwiche C.F."/>
            <person name="Petrasek J."/>
            <person name="Van de Peer Y."/>
            <person name="Friml J."/>
            <person name="Beilby M."/>
            <person name="Dolan L."/>
            <person name="Kohara Y."/>
            <person name="Sugano S."/>
            <person name="Fujiyama A."/>
            <person name="Delaux P.-M."/>
            <person name="Quint M."/>
            <person name="TheiBen G."/>
            <person name="Hagemann M."/>
            <person name="Harholt J."/>
            <person name="Dunand C."/>
            <person name="Zachgo S."/>
            <person name="Langdale J."/>
            <person name="Maumus F."/>
            <person name="Straeten D.V.D."/>
            <person name="Gould S.B."/>
            <person name="Rensing S.A."/>
        </authorList>
    </citation>
    <scope>NUCLEOTIDE SEQUENCE [LARGE SCALE GENOMIC DNA]</scope>
    <source>
        <strain evidence="3 4">S276</strain>
    </source>
</reference>
<proteinExistence type="predicted"/>
<feature type="coiled-coil region" evidence="1">
    <location>
        <begin position="97"/>
        <end position="135"/>
    </location>
</feature>
<sequence length="274" mass="32206">MVIVPAGPQAPRQGFWKSNQERFNEIYTWWSAENEARDATMREQQREKEEREEREKNERERKDRRKEMVEFHQEMSELLRQQLKDVCAAIVGTKKDGLDKEDDAARLQRENEEFEKNIETRLEKLTLENEELKKKFVANSQVTYPKSGSKRRVAVLEVQPTPTRLYQAVEPASEVHRLRSAYKKVLEDNEAMSEKVRLLKEPKIKAQVEAVELRRKLSGKEMSHPPRSNLRSSFEAATHNEEIPPAVLKGNSVRRQRAIQKIVFEKKERKSLRG</sequence>
<feature type="region of interest" description="Disordered" evidence="2">
    <location>
        <begin position="34"/>
        <end position="67"/>
    </location>
</feature>
<feature type="compositionally biased region" description="Basic and acidic residues" evidence="2">
    <location>
        <begin position="215"/>
        <end position="224"/>
    </location>
</feature>